<dbReference type="Proteomes" id="UP000286104">
    <property type="component" value="Unassembled WGS sequence"/>
</dbReference>
<organism evidence="9 24">
    <name type="scientific">Agathobacter rectalis</name>
    <dbReference type="NCBI Taxonomy" id="39491"/>
    <lineage>
        <taxon>Bacteria</taxon>
        <taxon>Bacillati</taxon>
        <taxon>Bacillota</taxon>
        <taxon>Clostridia</taxon>
        <taxon>Lachnospirales</taxon>
        <taxon>Lachnospiraceae</taxon>
        <taxon>Agathobacter</taxon>
    </lineage>
</organism>
<dbReference type="PROSITE" id="PS01302">
    <property type="entry name" value="UPF0758"/>
    <property type="match status" value="1"/>
</dbReference>
<evidence type="ECO:0000313" key="19">
    <source>
        <dbReference type="EMBL" id="RHF06779.1"/>
    </source>
</evidence>
<dbReference type="GO" id="GO:0008237">
    <property type="term" value="F:metallopeptidase activity"/>
    <property type="evidence" value="ECO:0007669"/>
    <property type="project" value="UniProtKB-KW"/>
</dbReference>
<evidence type="ECO:0000313" key="27">
    <source>
        <dbReference type="Proteomes" id="UP000283683"/>
    </source>
</evidence>
<keyword evidence="2" id="KW-0645">Protease</keyword>
<reference evidence="12" key="8">
    <citation type="submission" date="2020-02" db="EMBL/GenBank/DDBJ databases">
        <authorList>
            <person name="Littmann E."/>
            <person name="Sorbara M."/>
        </authorList>
    </citation>
    <scope>NUCLEOTIDE SEQUENCE</scope>
    <source>
        <strain evidence="13">MSK.16.45</strain>
        <strain evidence="12">MSK.17.79</strain>
    </source>
</reference>
<dbReference type="Gene3D" id="3.40.140.10">
    <property type="entry name" value="Cytidine Deaminase, domain 2"/>
    <property type="match status" value="1"/>
</dbReference>
<dbReference type="EMBL" id="QROF01000001">
    <property type="protein sequence ID" value="RHL08165.1"/>
    <property type="molecule type" value="Genomic_DNA"/>
</dbReference>
<dbReference type="EMBL" id="QSFZ01000003">
    <property type="protein sequence ID" value="RHA93565.1"/>
    <property type="molecule type" value="Genomic_DNA"/>
</dbReference>
<evidence type="ECO:0000259" key="8">
    <source>
        <dbReference type="PROSITE" id="PS50249"/>
    </source>
</evidence>
<keyword evidence="5" id="KW-0862">Zinc</keyword>
<dbReference type="Proteomes" id="UP000283501">
    <property type="component" value="Unassembled WGS sequence"/>
</dbReference>
<dbReference type="EMBL" id="QSKC01000003">
    <property type="protein sequence ID" value="RHE33573.1"/>
    <property type="molecule type" value="Genomic_DNA"/>
</dbReference>
<dbReference type="EMBL" id="QRXG01000011">
    <property type="protein sequence ID" value="RGT81299.1"/>
    <property type="molecule type" value="Genomic_DNA"/>
</dbReference>
<dbReference type="RefSeq" id="WP_015569284.1">
    <property type="nucleotide sequence ID" value="NZ_AP031452.1"/>
</dbReference>
<evidence type="ECO:0000313" key="16">
    <source>
        <dbReference type="EMBL" id="RHA93565.1"/>
    </source>
</evidence>
<evidence type="ECO:0000313" key="35">
    <source>
        <dbReference type="Proteomes" id="UP000479563"/>
    </source>
</evidence>
<dbReference type="InterPro" id="IPR046778">
    <property type="entry name" value="UPF0758_N"/>
</dbReference>
<evidence type="ECO:0000313" key="34">
    <source>
        <dbReference type="Proteomes" id="UP000324327"/>
    </source>
</evidence>
<evidence type="ECO:0000313" key="33">
    <source>
        <dbReference type="Proteomes" id="UP000324325"/>
    </source>
</evidence>
<dbReference type="EMBL" id="QRON01000001">
    <property type="protein sequence ID" value="RHL31009.1"/>
    <property type="molecule type" value="Genomic_DNA"/>
</dbReference>
<dbReference type="InterPro" id="IPR010994">
    <property type="entry name" value="RuvA_2-like"/>
</dbReference>
<evidence type="ECO:0000256" key="2">
    <source>
        <dbReference type="ARBA" id="ARBA00022670"/>
    </source>
</evidence>
<dbReference type="InterPro" id="IPR020891">
    <property type="entry name" value="UPF0758_CS"/>
</dbReference>
<evidence type="ECO:0000313" key="11">
    <source>
        <dbReference type="EMBL" id="MSC58923.1"/>
    </source>
</evidence>
<evidence type="ECO:0000313" key="32">
    <source>
        <dbReference type="Proteomes" id="UP000286220"/>
    </source>
</evidence>
<dbReference type="EMBL" id="QSHU01000002">
    <property type="protein sequence ID" value="RHC41311.1"/>
    <property type="molecule type" value="Genomic_DNA"/>
</dbReference>
<dbReference type="EMBL" id="CVRQ01000018">
    <property type="protein sequence ID" value="CRL36692.1"/>
    <property type="molecule type" value="Genomic_DNA"/>
</dbReference>
<evidence type="ECO:0000256" key="3">
    <source>
        <dbReference type="ARBA" id="ARBA00022723"/>
    </source>
</evidence>
<dbReference type="Proteomes" id="UP000286220">
    <property type="component" value="Unassembled WGS sequence"/>
</dbReference>
<dbReference type="EMBL" id="QSKY01000004">
    <property type="protein sequence ID" value="RHF06779.1"/>
    <property type="molecule type" value="Genomic_DNA"/>
</dbReference>
<dbReference type="SUPFAM" id="SSF47781">
    <property type="entry name" value="RuvA domain 2-like"/>
    <property type="match status" value="1"/>
</dbReference>
<sequence length="229" mass="25491">MHNNKTIKNLPASERPYEKFLSLGASGLSDADLLAIIIKTGTRDKTVIDIAQDILSGRHGNLLNLYEMSYEELLSIPGIGQIKAIQLKAIAELSLRIAKTKKVQSIRMNNPQTIADYYMEQMRHLTNEVVICAYFDVKSRFLGDKFISKGSLSSSVVDIGSIIRTALDKNASKLVLLHNHPSGDCTPSRNDIAVTDRLIEGSGIFSIELCDHIIIGDNEYYSFYENKLI</sequence>
<dbReference type="Proteomes" id="UP000284296">
    <property type="component" value="Unassembled WGS sequence"/>
</dbReference>
<evidence type="ECO:0000313" key="18">
    <source>
        <dbReference type="EMBL" id="RHE33573.1"/>
    </source>
</evidence>
<evidence type="ECO:0000256" key="6">
    <source>
        <dbReference type="ARBA" id="ARBA00023049"/>
    </source>
</evidence>
<evidence type="ECO:0000313" key="25">
    <source>
        <dbReference type="Proteomes" id="UP000283297"/>
    </source>
</evidence>
<dbReference type="Proteomes" id="UP000283297">
    <property type="component" value="Unassembled WGS sequence"/>
</dbReference>
<dbReference type="NCBIfam" id="TIGR00608">
    <property type="entry name" value="radc"/>
    <property type="match status" value="1"/>
</dbReference>
<keyword evidence="4" id="KW-0378">Hydrolase</keyword>
<evidence type="ECO:0000313" key="15">
    <source>
        <dbReference type="EMBL" id="RGW89038.1"/>
    </source>
</evidence>
<evidence type="ECO:0000313" key="30">
    <source>
        <dbReference type="Proteomes" id="UP000286104"/>
    </source>
</evidence>
<dbReference type="InterPro" id="IPR001405">
    <property type="entry name" value="UPF0758"/>
</dbReference>
<dbReference type="NCBIfam" id="NF000642">
    <property type="entry name" value="PRK00024.1"/>
    <property type="match status" value="1"/>
</dbReference>
<dbReference type="Proteomes" id="UP000324325">
    <property type="component" value="Unassembled WGS sequence"/>
</dbReference>
<dbReference type="PANTHER" id="PTHR30471:SF3">
    <property type="entry name" value="UPF0758 PROTEIN YEES-RELATED"/>
    <property type="match status" value="1"/>
</dbReference>
<dbReference type="SUPFAM" id="SSF102712">
    <property type="entry name" value="JAB1/MPN domain"/>
    <property type="match status" value="1"/>
</dbReference>
<gene>
    <name evidence="10" type="primary">radC</name>
    <name evidence="21" type="ORF">DW028_00925</name>
    <name evidence="20" type="ORF">DW038_01780</name>
    <name evidence="19" type="ORF">DW703_04655</name>
    <name evidence="18" type="ORF">DW753_03720</name>
    <name evidence="17" type="ORF">DW848_02380</name>
    <name evidence="16" type="ORF">DW912_04530</name>
    <name evidence="15" type="ORF">DWV45_02535</name>
    <name evidence="14" type="ORF">DWX06_07795</name>
    <name evidence="23" type="ORF">FYL31_00835</name>
    <name evidence="22" type="ORF">FYL37_01160</name>
    <name evidence="13" type="ORF">G4312_01670</name>
    <name evidence="12" type="ORF">G4319_06385</name>
    <name evidence="11" type="ORF">GKE07_01545</name>
    <name evidence="10" type="ORF">PNE45_01855</name>
    <name evidence="9" type="ORF">T1815_13931</name>
</gene>
<evidence type="ECO:0000313" key="13">
    <source>
        <dbReference type="EMBL" id="NSC76017.1"/>
    </source>
</evidence>
<dbReference type="EMBL" id="JAAIMP010000002">
    <property type="protein sequence ID" value="NSC76017.1"/>
    <property type="molecule type" value="Genomic_DNA"/>
</dbReference>
<comment type="similarity">
    <text evidence="1 7">Belongs to the UPF0758 family.</text>
</comment>
<reference evidence="33 34" key="6">
    <citation type="submission" date="2019-09" db="EMBL/GenBank/DDBJ databases">
        <title>Strain-level analysis of Eubacterium rectale using genomes from metagenomes.</title>
        <authorList>
            <person name="Karcher N."/>
            <person name="Segata N."/>
        </authorList>
    </citation>
    <scope>NUCLEOTIDE SEQUENCE [LARGE SCALE GENOMIC DNA]</scope>
    <source>
        <strain evidence="22 33">L2-21</strain>
        <strain evidence="23 34">T3WBe13</strain>
    </source>
</reference>
<reference evidence="9" key="2">
    <citation type="submission" date="2015-05" db="EMBL/GenBank/DDBJ databases">
        <authorList>
            <person name="Wang D.B."/>
            <person name="Wang M."/>
        </authorList>
    </citation>
    <scope>NUCLEOTIDE SEQUENCE [LARGE SCALE GENOMIC DNA]</scope>
    <source>
        <strain evidence="9">T1-815</strain>
    </source>
</reference>
<reference evidence="12" key="7">
    <citation type="journal article" date="2020" name="Cell Host Microbe">
        <title>Functional and Genomic Variation between Human-Derived Isolates of Lachnospiraceae Reveals Inter- and Intra-Species Diversity.</title>
        <authorList>
            <person name="Sorbara M.T."/>
            <person name="Littmann E.R."/>
            <person name="Fontana E."/>
            <person name="Moody T.U."/>
            <person name="Kohout C.E."/>
            <person name="Gjonbalaj M."/>
            <person name="Eaton V."/>
            <person name="Seok R."/>
            <person name="Leiner I.M."/>
            <person name="Pamer E.G."/>
        </authorList>
    </citation>
    <scope>NUCLEOTIDE SEQUENCE</scope>
    <source>
        <strain evidence="13">MSK.16.45</strain>
        <strain evidence="12">MSK.17.79</strain>
    </source>
</reference>
<dbReference type="Proteomes" id="UP001212823">
    <property type="component" value="Unassembled WGS sequence"/>
</dbReference>
<evidence type="ECO:0000313" key="17">
    <source>
        <dbReference type="EMBL" id="RHC41311.1"/>
    </source>
</evidence>
<dbReference type="GO" id="GO:0006508">
    <property type="term" value="P:proteolysis"/>
    <property type="evidence" value="ECO:0007669"/>
    <property type="project" value="UniProtKB-KW"/>
</dbReference>
<dbReference type="GO" id="GO:0046872">
    <property type="term" value="F:metal ion binding"/>
    <property type="evidence" value="ECO:0007669"/>
    <property type="project" value="UniProtKB-KW"/>
</dbReference>
<dbReference type="EMBL" id="VSTF01000001">
    <property type="protein sequence ID" value="TYL61598.1"/>
    <property type="molecule type" value="Genomic_DNA"/>
</dbReference>
<evidence type="ECO:0000256" key="1">
    <source>
        <dbReference type="ARBA" id="ARBA00010243"/>
    </source>
</evidence>
<dbReference type="EMBL" id="JAQLYE010000002">
    <property type="protein sequence ID" value="MDB8016782.1"/>
    <property type="molecule type" value="Genomic_DNA"/>
</dbReference>
<dbReference type="Proteomes" id="UP000285290">
    <property type="component" value="Unassembled WGS sequence"/>
</dbReference>
<evidence type="ECO:0000313" key="14">
    <source>
        <dbReference type="EMBL" id="RGT81299.1"/>
    </source>
</evidence>
<evidence type="ECO:0000313" key="23">
    <source>
        <dbReference type="EMBL" id="TYL61598.1"/>
    </source>
</evidence>
<dbReference type="Proteomes" id="UP000324327">
    <property type="component" value="Unassembled WGS sequence"/>
</dbReference>
<evidence type="ECO:0000313" key="29">
    <source>
        <dbReference type="Proteomes" id="UP000285290"/>
    </source>
</evidence>
<dbReference type="Proteomes" id="UP000283683">
    <property type="component" value="Unassembled WGS sequence"/>
</dbReference>
<reference evidence="11 35" key="4">
    <citation type="journal article" date="2019" name="Nat. Med.">
        <title>A library of human gut bacterial isolates paired with longitudinal multiomics data enables mechanistic microbiome research.</title>
        <authorList>
            <person name="Poyet M."/>
            <person name="Groussin M."/>
            <person name="Gibbons S.M."/>
            <person name="Avila-Pacheco J."/>
            <person name="Jiang X."/>
            <person name="Kearney S.M."/>
            <person name="Perrotta A.R."/>
            <person name="Berdy B."/>
            <person name="Zhao S."/>
            <person name="Lieberman T.D."/>
            <person name="Swanson P.K."/>
            <person name="Smith M."/>
            <person name="Roesemann S."/>
            <person name="Alexander J.E."/>
            <person name="Rich S.A."/>
            <person name="Livny J."/>
            <person name="Vlamakis H."/>
            <person name="Clish C."/>
            <person name="Bullock K."/>
            <person name="Deik A."/>
            <person name="Scott J."/>
            <person name="Pierce K.A."/>
            <person name="Xavier R.J."/>
            <person name="Alm E.J."/>
        </authorList>
    </citation>
    <scope>NUCLEOTIDE SEQUENCE [LARGE SCALE GENOMIC DNA]</scope>
    <source>
        <strain evidence="11 35">BIOML-A11</strain>
    </source>
</reference>
<dbReference type="Proteomes" id="UP001193670">
    <property type="component" value="Unassembled WGS sequence"/>
</dbReference>
<evidence type="ECO:0000256" key="4">
    <source>
        <dbReference type="ARBA" id="ARBA00022801"/>
    </source>
</evidence>
<dbReference type="PROSITE" id="PS50249">
    <property type="entry name" value="MPN"/>
    <property type="match status" value="1"/>
</dbReference>
<evidence type="ECO:0000256" key="7">
    <source>
        <dbReference type="RuleBase" id="RU003797"/>
    </source>
</evidence>
<evidence type="ECO:0000313" key="9">
    <source>
        <dbReference type="EMBL" id="CRL36692.1"/>
    </source>
</evidence>
<keyword evidence="24" id="KW-1185">Reference proteome</keyword>
<dbReference type="InterPro" id="IPR037518">
    <property type="entry name" value="MPN"/>
</dbReference>
<dbReference type="CDD" id="cd08071">
    <property type="entry name" value="MPN_DUF2466"/>
    <property type="match status" value="1"/>
</dbReference>
<evidence type="ECO:0000313" key="24">
    <source>
        <dbReference type="Proteomes" id="UP000049472"/>
    </source>
</evidence>
<dbReference type="EMBL" id="QSAZ01000002">
    <property type="protein sequence ID" value="RGW89038.1"/>
    <property type="molecule type" value="Genomic_DNA"/>
</dbReference>
<evidence type="ECO:0000313" key="10">
    <source>
        <dbReference type="EMBL" id="MDB8016782.1"/>
    </source>
</evidence>
<evidence type="ECO:0000313" key="31">
    <source>
        <dbReference type="Proteomes" id="UP000286181"/>
    </source>
</evidence>
<evidence type="ECO:0000313" key="26">
    <source>
        <dbReference type="Proteomes" id="UP000283501"/>
    </source>
</evidence>
<dbReference type="EMBL" id="JAAILW010000009">
    <property type="protein sequence ID" value="NSC26975.1"/>
    <property type="molecule type" value="Genomic_DNA"/>
</dbReference>
<reference evidence="10" key="9">
    <citation type="submission" date="2023-01" db="EMBL/GenBank/DDBJ databases">
        <title>Human gut microbiome strain richness.</title>
        <authorList>
            <person name="Chen-Liaw A."/>
        </authorList>
    </citation>
    <scope>NUCLEOTIDE SEQUENCE</scope>
    <source>
        <strain evidence="10">1001283st1_D2_1001283B150209_150212</strain>
    </source>
</reference>
<reference evidence="33 34" key="5">
    <citation type="submission" date="2019-08" db="EMBL/GenBank/DDBJ databases">
        <authorList>
            <person name="Duncan S."/>
            <person name="Walker A."/>
        </authorList>
    </citation>
    <scope>NUCLEOTIDE SEQUENCE [LARGE SCALE GENOMIC DNA]</scope>
    <source>
        <strain evidence="22 33">L2-21</strain>
        <strain evidence="23 34">T3WBe13</strain>
    </source>
</reference>
<dbReference type="Proteomes" id="UP001193756">
    <property type="component" value="Unassembled WGS sequence"/>
</dbReference>
<keyword evidence="3" id="KW-0479">Metal-binding</keyword>
<protein>
    <submittedName>
        <fullName evidence="9">DNA repair protein RadC</fullName>
    </submittedName>
    <submittedName>
        <fullName evidence="12">JAB domain-containing protein</fullName>
    </submittedName>
</protein>
<dbReference type="Proteomes" id="UP000049472">
    <property type="component" value="Unassembled WGS sequence"/>
</dbReference>
<dbReference type="Pfam" id="PF04002">
    <property type="entry name" value="RadC"/>
    <property type="match status" value="1"/>
</dbReference>
<dbReference type="InterPro" id="IPR025657">
    <property type="entry name" value="RadC_JAB"/>
</dbReference>
<reference evidence="25 26" key="3">
    <citation type="submission" date="2018-08" db="EMBL/GenBank/DDBJ databases">
        <title>A genome reference for cultivated species of the human gut microbiota.</title>
        <authorList>
            <person name="Zou Y."/>
            <person name="Xue W."/>
            <person name="Luo G."/>
        </authorList>
    </citation>
    <scope>NUCLEOTIDE SEQUENCE [LARGE SCALE GENOMIC DNA]</scope>
    <source>
        <strain evidence="15 27">AF06-19</strain>
        <strain evidence="14 28">AF18-16LB</strain>
        <strain evidence="21 25">AF38-24</strain>
        <strain evidence="20 31">AF39-14AC</strain>
        <strain evidence="19 26">AM26-2LB</strain>
        <strain evidence="18 29">AM29-10</strain>
        <strain evidence="17 30">AM36-3AA</strain>
        <strain evidence="16 32">AM42-17AT</strain>
    </source>
</reference>
<dbReference type="EMBL" id="VSTG01000001">
    <property type="protein sequence ID" value="TYL60241.1"/>
    <property type="molecule type" value="Genomic_DNA"/>
</dbReference>
<dbReference type="PANTHER" id="PTHR30471">
    <property type="entry name" value="DNA REPAIR PROTEIN RADC"/>
    <property type="match status" value="1"/>
</dbReference>
<evidence type="ECO:0000256" key="5">
    <source>
        <dbReference type="ARBA" id="ARBA00022833"/>
    </source>
</evidence>
<dbReference type="Pfam" id="PF20582">
    <property type="entry name" value="UPF0758_N"/>
    <property type="match status" value="1"/>
</dbReference>
<evidence type="ECO:0000313" key="21">
    <source>
        <dbReference type="EMBL" id="RHL31009.1"/>
    </source>
</evidence>
<dbReference type="EMBL" id="WKQP01000001">
    <property type="protein sequence ID" value="MSC58923.1"/>
    <property type="molecule type" value="Genomic_DNA"/>
</dbReference>
<evidence type="ECO:0000313" key="20">
    <source>
        <dbReference type="EMBL" id="RHL08165.1"/>
    </source>
</evidence>
<feature type="domain" description="MPN" evidence="8">
    <location>
        <begin position="107"/>
        <end position="229"/>
    </location>
</feature>
<evidence type="ECO:0000313" key="28">
    <source>
        <dbReference type="Proteomes" id="UP000284296"/>
    </source>
</evidence>
<dbReference type="Proteomes" id="UP000479563">
    <property type="component" value="Unassembled WGS sequence"/>
</dbReference>
<evidence type="ECO:0000313" key="22">
    <source>
        <dbReference type="EMBL" id="TYL60241.1"/>
    </source>
</evidence>
<dbReference type="AlphaFoldDB" id="A0A0M6WJW5"/>
<name>A0A0M6WJW5_9FIRM</name>
<proteinExistence type="inferred from homology"/>
<keyword evidence="6" id="KW-0482">Metalloprotease</keyword>
<evidence type="ECO:0000313" key="12">
    <source>
        <dbReference type="EMBL" id="NSC26975.1"/>
    </source>
</evidence>
<dbReference type="Proteomes" id="UP000286181">
    <property type="component" value="Unassembled WGS sequence"/>
</dbReference>
<accession>A0A0M6WJW5</accession>
<reference evidence="24" key="1">
    <citation type="submission" date="2015-05" db="EMBL/GenBank/DDBJ databases">
        <authorList>
            <consortium name="Pathogen Informatics"/>
        </authorList>
    </citation>
    <scope>NUCLEOTIDE SEQUENCE [LARGE SCALE GENOMIC DNA]</scope>
    <source>
        <strain evidence="24">T1-815</strain>
    </source>
</reference>